<dbReference type="AlphaFoldDB" id="A0A174QSW9"/>
<sequence length="74" mass="8574">MVKNYTIKDHLVSEADFRELSGKASLNENDGMIYILPEFTDGKDIINEFAFDLNRFAKSEDIPCTMVYDKDNFE</sequence>
<evidence type="ECO:0000313" key="3">
    <source>
        <dbReference type="Proteomes" id="UP000095512"/>
    </source>
</evidence>
<evidence type="ECO:0000313" key="1">
    <source>
        <dbReference type="EMBL" id="CUP76312.1"/>
    </source>
</evidence>
<keyword evidence="4" id="KW-1185">Reference proteome</keyword>
<reference evidence="2 4" key="2">
    <citation type="submission" date="2018-06" db="EMBL/GenBank/DDBJ databases">
        <authorList>
            <consortium name="Pathogen Informatics"/>
            <person name="Doyle S."/>
        </authorList>
    </citation>
    <scope>NUCLEOTIDE SEQUENCE [LARGE SCALE GENOMIC DNA]</scope>
    <source>
        <strain evidence="2 4">NCTC11224</strain>
    </source>
</reference>
<evidence type="ECO:0000313" key="4">
    <source>
        <dbReference type="Proteomes" id="UP000251853"/>
    </source>
</evidence>
<accession>A0A174QSW9</accession>
<dbReference type="Proteomes" id="UP000251853">
    <property type="component" value="Unassembled WGS sequence"/>
</dbReference>
<dbReference type="Proteomes" id="UP000095512">
    <property type="component" value="Unassembled WGS sequence"/>
</dbReference>
<name>A0A174QSW9_9FIRM</name>
<organism evidence="1 3">
    <name type="scientific">Enterocloster clostridioformis</name>
    <dbReference type="NCBI Taxonomy" id="1531"/>
    <lineage>
        <taxon>Bacteria</taxon>
        <taxon>Bacillati</taxon>
        <taxon>Bacillota</taxon>
        <taxon>Clostridia</taxon>
        <taxon>Lachnospirales</taxon>
        <taxon>Lachnospiraceae</taxon>
        <taxon>Enterocloster</taxon>
    </lineage>
</organism>
<proteinExistence type="predicted"/>
<dbReference type="EMBL" id="UAVW01000009">
    <property type="protein sequence ID" value="SQB10961.1"/>
    <property type="molecule type" value="Genomic_DNA"/>
</dbReference>
<evidence type="ECO:0000313" key="2">
    <source>
        <dbReference type="EMBL" id="SQB10961.1"/>
    </source>
</evidence>
<protein>
    <submittedName>
        <fullName evidence="1">Uncharacterized protein</fullName>
    </submittedName>
</protein>
<gene>
    <name evidence="1" type="ORF">ERS852480_04030</name>
    <name evidence="2" type="ORF">NCTC11224_02308</name>
</gene>
<reference evidence="1 3" key="1">
    <citation type="submission" date="2015-09" db="EMBL/GenBank/DDBJ databases">
        <authorList>
            <consortium name="Pathogen Informatics"/>
        </authorList>
    </citation>
    <scope>NUCLEOTIDE SEQUENCE [LARGE SCALE GENOMIC DNA]</scope>
    <source>
        <strain evidence="1 3">2789STDY5834865</strain>
    </source>
</reference>
<dbReference type="EMBL" id="CZAB01000050">
    <property type="protein sequence ID" value="CUP76312.1"/>
    <property type="molecule type" value="Genomic_DNA"/>
</dbReference>
<dbReference type="RefSeq" id="WP_022203341.1">
    <property type="nucleotide sequence ID" value="NZ_CATYWZ010000165.1"/>
</dbReference>